<dbReference type="InterPro" id="IPR023045">
    <property type="entry name" value="MoaC"/>
</dbReference>
<dbReference type="InterPro" id="IPR007197">
    <property type="entry name" value="rSAM"/>
</dbReference>
<protein>
    <submittedName>
        <fullName evidence="17">Molybdenum cofactor biosynthesis protein 1</fullName>
    </submittedName>
</protein>
<reference evidence="17" key="1">
    <citation type="journal article" date="2011" name="Genome Res.">
        <title>Deep small RNA sequencing from the nematode Ascaris reveals conservation, functional diversification, and novel developmental profiles.</title>
        <authorList>
            <person name="Wang J."/>
            <person name="Czech B."/>
            <person name="Crunk A."/>
            <person name="Wallace A."/>
            <person name="Mitreva M."/>
            <person name="Hannon G.J."/>
            <person name="Davis R.E."/>
        </authorList>
    </citation>
    <scope>NUCLEOTIDE SEQUENCE</scope>
</reference>
<dbReference type="GO" id="GO:0005525">
    <property type="term" value="F:GTP binding"/>
    <property type="evidence" value="ECO:0007669"/>
    <property type="project" value="UniProtKB-KW"/>
</dbReference>
<keyword evidence="11" id="KW-0411">Iron-sulfur</keyword>
<dbReference type="GO" id="GO:0051539">
    <property type="term" value="F:4 iron, 4 sulfur cluster binding"/>
    <property type="evidence" value="ECO:0007669"/>
    <property type="project" value="UniProtKB-KW"/>
</dbReference>
<dbReference type="InterPro" id="IPR013483">
    <property type="entry name" value="MoaA"/>
</dbReference>
<evidence type="ECO:0000313" key="17">
    <source>
        <dbReference type="EMBL" id="ADY43919.1"/>
    </source>
</evidence>
<dbReference type="Gene3D" id="3.30.70.640">
    <property type="entry name" value="Molybdopterin cofactor biosynthesis C (MoaC) domain"/>
    <property type="match status" value="1"/>
</dbReference>
<dbReference type="GO" id="GO:0061798">
    <property type="term" value="F:GTP 3',8'-cyclase activity"/>
    <property type="evidence" value="ECO:0007669"/>
    <property type="project" value="UniProtKB-EC"/>
</dbReference>
<organism evidence="17">
    <name type="scientific">Ascaris suum</name>
    <name type="common">Pig roundworm</name>
    <name type="synonym">Ascaris lumbricoides</name>
    <dbReference type="NCBI Taxonomy" id="6253"/>
    <lineage>
        <taxon>Eukaryota</taxon>
        <taxon>Metazoa</taxon>
        <taxon>Ecdysozoa</taxon>
        <taxon>Nematoda</taxon>
        <taxon>Chromadorea</taxon>
        <taxon>Rhabditida</taxon>
        <taxon>Spirurina</taxon>
        <taxon>Ascaridomorpha</taxon>
        <taxon>Ascaridoidea</taxon>
        <taxon>Ascarididae</taxon>
        <taxon>Ascaris</taxon>
    </lineage>
</organism>
<keyword evidence="14" id="KW-0456">Lyase</keyword>
<dbReference type="NCBIfam" id="TIGR00581">
    <property type="entry name" value="moaC"/>
    <property type="match status" value="1"/>
</dbReference>
<dbReference type="Pfam" id="PF06463">
    <property type="entry name" value="Mob_synth_C"/>
    <property type="match status" value="1"/>
</dbReference>
<name>F1L1B5_ASCSU</name>
<dbReference type="Pfam" id="PF01967">
    <property type="entry name" value="MoaC"/>
    <property type="match status" value="1"/>
</dbReference>
<evidence type="ECO:0000256" key="8">
    <source>
        <dbReference type="ARBA" id="ARBA00022723"/>
    </source>
</evidence>
<dbReference type="AlphaFoldDB" id="F1L1B5"/>
<dbReference type="GO" id="GO:0006777">
    <property type="term" value="P:Mo-molybdopterin cofactor biosynthetic process"/>
    <property type="evidence" value="ECO:0007669"/>
    <property type="project" value="UniProtKB-KW"/>
</dbReference>
<evidence type="ECO:0000256" key="3">
    <source>
        <dbReference type="ARBA" id="ARBA00005046"/>
    </source>
</evidence>
<dbReference type="GO" id="GO:0046872">
    <property type="term" value="F:metal ion binding"/>
    <property type="evidence" value="ECO:0007669"/>
    <property type="project" value="UniProtKB-KW"/>
</dbReference>
<evidence type="ECO:0000256" key="7">
    <source>
        <dbReference type="ARBA" id="ARBA00022691"/>
    </source>
</evidence>
<dbReference type="Gene3D" id="3.20.20.70">
    <property type="entry name" value="Aldolase class I"/>
    <property type="match status" value="1"/>
</dbReference>
<keyword evidence="12" id="KW-0342">GTP-binding</keyword>
<dbReference type="InterPro" id="IPR058240">
    <property type="entry name" value="rSAM_sf"/>
</dbReference>
<dbReference type="NCBIfam" id="TIGR02666">
    <property type="entry name" value="moaA"/>
    <property type="match status" value="1"/>
</dbReference>
<sequence>MRKVFHFLGCKATRFSIRQELSSLKAQQLRQEIAVDEATLPDQNIANLVDTYGRHHTYLRISIAEKCNLRCTYCMPEEGVPLSPSHNLLNADEIVRLATIFAANGVTKIRLTGGEPTLRKDIVDIVGRLASIPGINQVGMTTNGIALRQKLEALASVGLSKLNISLDTLNEAKYMIITRRNGFNKVMRSIELAESIFDQVKINNVVIRGINDEELTDFVSLTEFRNLDVRFIEYMPFGGNKFELRKMVPYKEMLKTIDKKFPMIVKLKDLPSDTSKAYSVQGFRGKFGFISSMSEHFCASCSRLRITADGNLKRRFARWSKRQANRSNRSRRTQQKKEATCWGGTSYQYDESTDGPYRRLKQSGSTSYTLCYLVKCSSRFFSMFALKNLSPSAEFSLIGQHIKRFTHTSTWKSVEKLSHVCESGKARMVDVTDKAVTSRTAIAQCILQVNAEVMKAIVHNELKKGDAIGVARIAGIQAAKRTSALIPLCHNIFISNVKITFHLDEVKNEVVIRSVVRTKAETGVEMEALTAVTVAALTLYDMCKAITHNMILSDVRLIAKSGGKRDFGRCE</sequence>
<dbReference type="InterPro" id="IPR006638">
    <property type="entry name" value="Elp3/MiaA/NifB-like_rSAM"/>
</dbReference>
<evidence type="ECO:0000256" key="11">
    <source>
        <dbReference type="ARBA" id="ARBA00023014"/>
    </source>
</evidence>
<keyword evidence="13" id="KW-0501">Molybdenum cofactor biosynthesis</keyword>
<evidence type="ECO:0000256" key="2">
    <source>
        <dbReference type="ARBA" id="ARBA00001966"/>
    </source>
</evidence>
<keyword evidence="6" id="KW-0004">4Fe-4S</keyword>
<evidence type="ECO:0000256" key="1">
    <source>
        <dbReference type="ARBA" id="ARBA00001637"/>
    </source>
</evidence>
<dbReference type="PROSITE" id="PS51918">
    <property type="entry name" value="RADICAL_SAM"/>
    <property type="match status" value="1"/>
</dbReference>
<comment type="similarity">
    <text evidence="5">In the N-terminal section; belongs to the radical SAM superfamily. MoaA family.</text>
</comment>
<evidence type="ECO:0000256" key="10">
    <source>
        <dbReference type="ARBA" id="ARBA00023004"/>
    </source>
</evidence>
<comment type="catalytic activity">
    <reaction evidence="15">
        <text>GTP + AH2 + S-adenosyl-L-methionine = (8S)-3',8-cyclo-7,8-dihydroguanosine 5'-triphosphate + 5'-deoxyadenosine + L-methionine + A + H(+)</text>
        <dbReference type="Rhea" id="RHEA:49576"/>
        <dbReference type="ChEBI" id="CHEBI:13193"/>
        <dbReference type="ChEBI" id="CHEBI:15378"/>
        <dbReference type="ChEBI" id="CHEBI:17319"/>
        <dbReference type="ChEBI" id="CHEBI:17499"/>
        <dbReference type="ChEBI" id="CHEBI:37565"/>
        <dbReference type="ChEBI" id="CHEBI:57844"/>
        <dbReference type="ChEBI" id="CHEBI:59789"/>
        <dbReference type="ChEBI" id="CHEBI:131766"/>
        <dbReference type="EC" id="4.1.99.22"/>
    </reaction>
</comment>
<evidence type="ECO:0000256" key="14">
    <source>
        <dbReference type="ARBA" id="ARBA00023239"/>
    </source>
</evidence>
<dbReference type="InterPro" id="IPR010505">
    <property type="entry name" value="MoaA_twitch"/>
</dbReference>
<dbReference type="InterPro" id="IPR002820">
    <property type="entry name" value="Mopterin_CF_biosynth-C_dom"/>
</dbReference>
<dbReference type="HAMAP" id="MF_01224_B">
    <property type="entry name" value="MoaC_B"/>
    <property type="match status" value="1"/>
</dbReference>
<dbReference type="UniPathway" id="UPA00344"/>
<keyword evidence="8" id="KW-0479">Metal-binding</keyword>
<dbReference type="EMBL" id="JI169484">
    <property type="protein sequence ID" value="ADY43919.1"/>
    <property type="molecule type" value="mRNA"/>
</dbReference>
<keyword evidence="10" id="KW-0408">Iron</keyword>
<comment type="cofactor">
    <cofactor evidence="2">
        <name>[4Fe-4S] cluster</name>
        <dbReference type="ChEBI" id="CHEBI:49883"/>
    </cofactor>
</comment>
<dbReference type="PANTHER" id="PTHR22960">
    <property type="entry name" value="MOLYBDOPTERIN COFACTOR SYNTHESIS PROTEIN A"/>
    <property type="match status" value="1"/>
</dbReference>
<evidence type="ECO:0000256" key="12">
    <source>
        <dbReference type="ARBA" id="ARBA00023134"/>
    </source>
</evidence>
<dbReference type="SFLD" id="SFLDS00029">
    <property type="entry name" value="Radical_SAM"/>
    <property type="match status" value="1"/>
</dbReference>
<dbReference type="SUPFAM" id="SSF55040">
    <property type="entry name" value="Molybdenum cofactor biosynthesis protein C, MoaC"/>
    <property type="match status" value="1"/>
</dbReference>
<dbReference type="SMART" id="SM00729">
    <property type="entry name" value="Elp3"/>
    <property type="match status" value="1"/>
</dbReference>
<accession>F1L1B5</accession>
<evidence type="ECO:0000256" key="15">
    <source>
        <dbReference type="ARBA" id="ARBA00048697"/>
    </source>
</evidence>
<dbReference type="InterPro" id="IPR000385">
    <property type="entry name" value="MoaA_NifB_PqqE_Fe-S-bd_CS"/>
</dbReference>
<comment type="pathway">
    <text evidence="3">Cofactor biosynthesis; molybdopterin biosynthesis.</text>
</comment>
<evidence type="ECO:0000256" key="4">
    <source>
        <dbReference type="ARBA" id="ARBA00008484"/>
    </source>
</evidence>
<dbReference type="PROSITE" id="PS01305">
    <property type="entry name" value="MOAA_NIFB_PQQE"/>
    <property type="match status" value="1"/>
</dbReference>
<evidence type="ECO:0000256" key="13">
    <source>
        <dbReference type="ARBA" id="ARBA00023150"/>
    </source>
</evidence>
<comment type="similarity">
    <text evidence="4">In the C-terminal section; belongs to the MoaC family.</text>
</comment>
<dbReference type="Pfam" id="PF04055">
    <property type="entry name" value="Radical_SAM"/>
    <property type="match status" value="1"/>
</dbReference>
<proteinExistence type="evidence at transcript level"/>
<evidence type="ECO:0000256" key="6">
    <source>
        <dbReference type="ARBA" id="ARBA00022485"/>
    </source>
</evidence>
<dbReference type="InterPro" id="IPR013785">
    <property type="entry name" value="Aldolase_TIM"/>
</dbReference>
<dbReference type="InterPro" id="IPR047594">
    <property type="entry name" value="MoaC_bact/euk"/>
</dbReference>
<dbReference type="SFLD" id="SFLDG01386">
    <property type="entry name" value="main_SPASM_domain-containing"/>
    <property type="match status" value="1"/>
</dbReference>
<evidence type="ECO:0000259" key="16">
    <source>
        <dbReference type="PROSITE" id="PS51918"/>
    </source>
</evidence>
<keyword evidence="9" id="KW-0547">Nucleotide-binding</keyword>
<dbReference type="InterPro" id="IPR036522">
    <property type="entry name" value="MoaC_sf"/>
</dbReference>
<dbReference type="CDD" id="cd01420">
    <property type="entry name" value="MoaC_PE"/>
    <property type="match status" value="1"/>
</dbReference>
<comment type="catalytic activity">
    <reaction evidence="1">
        <text>(8S)-3',8-cyclo-7,8-dihydroguanosine 5'-triphosphate = cyclic pyranopterin phosphate + diphosphate</text>
        <dbReference type="Rhea" id="RHEA:49580"/>
        <dbReference type="ChEBI" id="CHEBI:33019"/>
        <dbReference type="ChEBI" id="CHEBI:59648"/>
        <dbReference type="ChEBI" id="CHEBI:131766"/>
        <dbReference type="EC" id="4.6.1.17"/>
    </reaction>
</comment>
<evidence type="ECO:0000256" key="5">
    <source>
        <dbReference type="ARBA" id="ARBA00009862"/>
    </source>
</evidence>
<dbReference type="SUPFAM" id="SSF102114">
    <property type="entry name" value="Radical SAM enzymes"/>
    <property type="match status" value="1"/>
</dbReference>
<dbReference type="SFLD" id="SFLDG01067">
    <property type="entry name" value="SPASM/twitch_domain_containing"/>
    <property type="match status" value="1"/>
</dbReference>
<dbReference type="GO" id="GO:0061799">
    <property type="term" value="F:cyclic pyranopterin monophosphate synthase activity"/>
    <property type="evidence" value="ECO:0007669"/>
    <property type="project" value="UniProtKB-EC"/>
</dbReference>
<dbReference type="PANTHER" id="PTHR22960:SF0">
    <property type="entry name" value="MOLYBDENUM COFACTOR BIOSYNTHESIS PROTEIN 1"/>
    <property type="match status" value="1"/>
</dbReference>
<evidence type="ECO:0000256" key="9">
    <source>
        <dbReference type="ARBA" id="ARBA00022741"/>
    </source>
</evidence>
<dbReference type="NCBIfam" id="NF006870">
    <property type="entry name" value="PRK09364.1"/>
    <property type="match status" value="1"/>
</dbReference>
<dbReference type="CDD" id="cd01335">
    <property type="entry name" value="Radical_SAM"/>
    <property type="match status" value="1"/>
</dbReference>
<feature type="domain" description="Radical SAM core" evidence="16">
    <location>
        <begin position="51"/>
        <end position="271"/>
    </location>
</feature>
<dbReference type="InterPro" id="IPR050105">
    <property type="entry name" value="MoCo_biosynth_MoaA/MoaC"/>
</dbReference>
<keyword evidence="7" id="KW-0949">S-adenosyl-L-methionine</keyword>